<gene>
    <name evidence="4" type="ORF">VHEMI03958</name>
</gene>
<organism evidence="4 5">
    <name type="scientific">[Torrubiella] hemipterigena</name>
    <dbReference type="NCBI Taxonomy" id="1531966"/>
    <lineage>
        <taxon>Eukaryota</taxon>
        <taxon>Fungi</taxon>
        <taxon>Dikarya</taxon>
        <taxon>Ascomycota</taxon>
        <taxon>Pezizomycotina</taxon>
        <taxon>Sordariomycetes</taxon>
        <taxon>Hypocreomycetidae</taxon>
        <taxon>Hypocreales</taxon>
        <taxon>Clavicipitaceae</taxon>
        <taxon>Clavicipitaceae incertae sedis</taxon>
        <taxon>'Torrubiella' clade</taxon>
    </lineage>
</organism>
<feature type="transmembrane region" description="Helical" evidence="3">
    <location>
        <begin position="252"/>
        <end position="271"/>
    </location>
</feature>
<dbReference type="HOGENOM" id="CLU_054223_0_0_1"/>
<sequence>MSTTAAPPSYSSGAAPPSYESLLKRLNDEVGPNPTPEKYLSVSESFTPEEIKIIAENSPEEPPPIDTPEQKKQFRVAASKGVSAKVTEDALKTAAEEATEAAQVLRDLFRSAHNKILEIDQIVVSGFEPDMRRFKDEYEKILDGSRAVANNISTFGLQFDTMMIPLALDDKVLLEAKLRVIGLFVSQAQSHGNAAKEVQRDLRTLQTAFISFVPRFDTCAQAREGNLEQQITLLRRLIGDLQVDIAKIEKKILITQAAMGISGGLMVAALAGGPVGFIVAAFGFLGVAASAAVLVGLYKHRSNLQREINENERRIEVIAREIALIQKTRSELMALRDEHITIVNDNIAMLDKFWQFVVADAEYLLAYLEGAGDIEIPEYVDDYLHEGVRVYTAMANHIKDYGRGIAGVLGEPVSDTATD</sequence>
<dbReference type="OrthoDB" id="4961018at2759"/>
<feature type="coiled-coil region" evidence="1">
    <location>
        <begin position="301"/>
        <end position="338"/>
    </location>
</feature>
<feature type="transmembrane region" description="Helical" evidence="3">
    <location>
        <begin position="277"/>
        <end position="298"/>
    </location>
</feature>
<evidence type="ECO:0000313" key="5">
    <source>
        <dbReference type="Proteomes" id="UP000039046"/>
    </source>
</evidence>
<feature type="region of interest" description="Disordered" evidence="2">
    <location>
        <begin position="1"/>
        <end position="20"/>
    </location>
</feature>
<feature type="compositionally biased region" description="Low complexity" evidence="2">
    <location>
        <begin position="1"/>
        <end position="19"/>
    </location>
</feature>
<evidence type="ECO:0000313" key="4">
    <source>
        <dbReference type="EMBL" id="CEJ85917.1"/>
    </source>
</evidence>
<protein>
    <recommendedName>
        <fullName evidence="6">Transmembrane protein</fullName>
    </recommendedName>
</protein>
<dbReference type="AlphaFoldDB" id="A0A0A1TCE6"/>
<proteinExistence type="predicted"/>
<reference evidence="4 5" key="1">
    <citation type="journal article" date="2015" name="Genome Announc.">
        <title>Draft Genome Sequence and Gene Annotation of the Entomopathogenic Fungus Verticillium hemipterigenum.</title>
        <authorList>
            <person name="Horn F."/>
            <person name="Habel A."/>
            <person name="Scharf D.H."/>
            <person name="Dworschak J."/>
            <person name="Brakhage A.A."/>
            <person name="Guthke R."/>
            <person name="Hertweck C."/>
            <person name="Linde J."/>
        </authorList>
    </citation>
    <scope>NUCLEOTIDE SEQUENCE [LARGE SCALE GENOMIC DNA]</scope>
</reference>
<evidence type="ECO:0000256" key="3">
    <source>
        <dbReference type="SAM" id="Phobius"/>
    </source>
</evidence>
<evidence type="ECO:0008006" key="6">
    <source>
        <dbReference type="Google" id="ProtNLM"/>
    </source>
</evidence>
<evidence type="ECO:0000256" key="1">
    <source>
        <dbReference type="SAM" id="Coils"/>
    </source>
</evidence>
<keyword evidence="1" id="KW-0175">Coiled coil</keyword>
<dbReference type="SUPFAM" id="SSF58100">
    <property type="entry name" value="Bacterial hemolysins"/>
    <property type="match status" value="1"/>
</dbReference>
<keyword evidence="3" id="KW-1133">Transmembrane helix</keyword>
<dbReference type="EMBL" id="CDHN01000002">
    <property type="protein sequence ID" value="CEJ85917.1"/>
    <property type="molecule type" value="Genomic_DNA"/>
</dbReference>
<keyword evidence="3" id="KW-0472">Membrane</keyword>
<keyword evidence="5" id="KW-1185">Reference proteome</keyword>
<dbReference type="Proteomes" id="UP000039046">
    <property type="component" value="Unassembled WGS sequence"/>
</dbReference>
<evidence type="ECO:0000256" key="2">
    <source>
        <dbReference type="SAM" id="MobiDB-lite"/>
    </source>
</evidence>
<name>A0A0A1TCE6_9HYPO</name>
<keyword evidence="3" id="KW-0812">Transmembrane</keyword>
<accession>A0A0A1TCE6</accession>
<dbReference type="Gene3D" id="1.20.1170.10">
    <property type="match status" value="1"/>
</dbReference>